<dbReference type="Proteomes" id="UP000219020">
    <property type="component" value="Unassembled WGS sequence"/>
</dbReference>
<keyword evidence="2" id="KW-1185">Reference proteome</keyword>
<proteinExistence type="predicted"/>
<sequence>MNINSAWIEGDSFHRFTRLEVDSEIQKARDQGHYSAILALTQMILRP</sequence>
<reference evidence="2" key="1">
    <citation type="submission" date="2017-04" db="EMBL/GenBank/DDBJ databases">
        <title>Genome evolution of the luminous symbionts of deep sea anglerfish.</title>
        <authorList>
            <person name="Hendry T.A."/>
        </authorList>
    </citation>
    <scope>NUCLEOTIDE SEQUENCE [LARGE SCALE GENOMIC DNA]</scope>
</reference>
<accession>A0A2A5T4K8</accession>
<dbReference type="AlphaFoldDB" id="A0A2A5T4K8"/>
<comment type="caution">
    <text evidence="1">The sequence shown here is derived from an EMBL/GenBank/DDBJ whole genome shotgun (WGS) entry which is preliminary data.</text>
</comment>
<evidence type="ECO:0000313" key="2">
    <source>
        <dbReference type="Proteomes" id="UP000219020"/>
    </source>
</evidence>
<name>A0A2A5T4K8_9GAMM</name>
<gene>
    <name evidence="1" type="ORF">BTN49_1079</name>
</gene>
<organism evidence="1 2">
    <name type="scientific">Candidatus Enterovibrio escicola</name>
    <dbReference type="NCBI Taxonomy" id="1927127"/>
    <lineage>
        <taxon>Bacteria</taxon>
        <taxon>Pseudomonadati</taxon>
        <taxon>Pseudomonadota</taxon>
        <taxon>Gammaproteobacteria</taxon>
        <taxon>Vibrionales</taxon>
        <taxon>Vibrionaceae</taxon>
        <taxon>Enterovibrio</taxon>
    </lineage>
</organism>
<evidence type="ECO:0000313" key="1">
    <source>
        <dbReference type="EMBL" id="PCS23086.1"/>
    </source>
</evidence>
<protein>
    <submittedName>
        <fullName evidence="1">Uncharacterized protein</fullName>
    </submittedName>
</protein>
<dbReference type="EMBL" id="NBYY01000011">
    <property type="protein sequence ID" value="PCS23086.1"/>
    <property type="molecule type" value="Genomic_DNA"/>
</dbReference>